<comment type="catalytic activity">
    <reaction evidence="2">
        <text>(6R)-NADPHX = (6S)-NADPHX</text>
        <dbReference type="Rhea" id="RHEA:32227"/>
        <dbReference type="ChEBI" id="CHEBI:64076"/>
        <dbReference type="ChEBI" id="CHEBI:64077"/>
        <dbReference type="EC" id="5.1.99.6"/>
    </reaction>
</comment>
<feature type="domain" description="YjeF C-terminal" evidence="21">
    <location>
        <begin position="230"/>
        <end position="516"/>
    </location>
</feature>
<evidence type="ECO:0000313" key="23">
    <source>
        <dbReference type="EMBL" id="SVA30218.1"/>
    </source>
</evidence>
<dbReference type="Gene3D" id="3.40.1190.20">
    <property type="match status" value="1"/>
</dbReference>
<dbReference type="SUPFAM" id="SSF64153">
    <property type="entry name" value="YjeF N-terminal domain-like"/>
    <property type="match status" value="1"/>
</dbReference>
<dbReference type="CDD" id="cd01171">
    <property type="entry name" value="YXKO-related"/>
    <property type="match status" value="1"/>
</dbReference>
<dbReference type="GO" id="GO:0052855">
    <property type="term" value="F:ADP-dependent NAD(P)H-hydrate dehydratase activity"/>
    <property type="evidence" value="ECO:0007669"/>
    <property type="project" value="UniProtKB-EC"/>
</dbReference>
<keyword evidence="11" id="KW-0521">NADP</keyword>
<dbReference type="EC" id="5.1.99.6" evidence="6"/>
<evidence type="ECO:0000256" key="7">
    <source>
        <dbReference type="ARBA" id="ARBA00013129"/>
    </source>
</evidence>
<dbReference type="InterPro" id="IPR000631">
    <property type="entry name" value="CARKD"/>
</dbReference>
<dbReference type="NCBIfam" id="TIGR00197">
    <property type="entry name" value="yjeF_nterm"/>
    <property type="match status" value="1"/>
</dbReference>
<dbReference type="InterPro" id="IPR004443">
    <property type="entry name" value="YjeF_N_dom"/>
</dbReference>
<dbReference type="EC" id="4.2.1.136" evidence="7"/>
<comment type="function">
    <text evidence="17">Bifunctional enzyme that catalyzes the epimerization of the S- and R-forms of NAD(P)HX and the dehydration of the S-form of NAD(P)HX at the expense of ADP, which is converted to AMP. This allows the repair of both epimers of NAD(P)HX, a damaged form of NAD(P)H that is a result of enzymatic or heat-dependent hydration.</text>
</comment>
<name>A0A381URG7_9ZZZZ</name>
<dbReference type="PANTHER" id="PTHR12592">
    <property type="entry name" value="ATP-DEPENDENT (S)-NAD(P)H-HYDRATE DEHYDRATASE FAMILY MEMBER"/>
    <property type="match status" value="1"/>
</dbReference>
<evidence type="ECO:0000259" key="21">
    <source>
        <dbReference type="PROSITE" id="PS51383"/>
    </source>
</evidence>
<evidence type="ECO:0000256" key="3">
    <source>
        <dbReference type="ARBA" id="ARBA00001958"/>
    </source>
</evidence>
<dbReference type="InterPro" id="IPR029056">
    <property type="entry name" value="Ribokinase-like"/>
</dbReference>
<evidence type="ECO:0000256" key="14">
    <source>
        <dbReference type="ARBA" id="ARBA00023235"/>
    </source>
</evidence>
<keyword evidence="12" id="KW-0630">Potassium</keyword>
<proteinExistence type="inferred from homology"/>
<keyword evidence="10" id="KW-0067">ATP-binding</keyword>
<dbReference type="InterPro" id="IPR030677">
    <property type="entry name" value="Nnr"/>
</dbReference>
<evidence type="ECO:0000256" key="12">
    <source>
        <dbReference type="ARBA" id="ARBA00022958"/>
    </source>
</evidence>
<feature type="non-terminal residue" evidence="23">
    <location>
        <position position="1"/>
    </location>
</feature>
<evidence type="ECO:0000256" key="20">
    <source>
        <dbReference type="ARBA" id="ARBA00049209"/>
    </source>
</evidence>
<dbReference type="GO" id="GO:0005524">
    <property type="term" value="F:ATP binding"/>
    <property type="evidence" value="ECO:0007669"/>
    <property type="project" value="UniProtKB-KW"/>
</dbReference>
<comment type="catalytic activity">
    <reaction evidence="20">
        <text>(6S)-NADPHX + ADP = AMP + phosphate + NADPH + H(+)</text>
        <dbReference type="Rhea" id="RHEA:32235"/>
        <dbReference type="ChEBI" id="CHEBI:15378"/>
        <dbReference type="ChEBI" id="CHEBI:43474"/>
        <dbReference type="ChEBI" id="CHEBI:57783"/>
        <dbReference type="ChEBI" id="CHEBI:64076"/>
        <dbReference type="ChEBI" id="CHEBI:456215"/>
        <dbReference type="ChEBI" id="CHEBI:456216"/>
        <dbReference type="EC" id="4.2.1.136"/>
    </reaction>
</comment>
<evidence type="ECO:0000256" key="8">
    <source>
        <dbReference type="ARBA" id="ARBA00022723"/>
    </source>
</evidence>
<sequence>VKIVSSHQMRDLEARSETLGLSTNELMNNAGFSIASHIAKNMGPLKGLKVVSLVGTGNNGSDCLIASGHLAMWGATVTAVILKPRSEPDLRRQETLEMGTSLIDISEGKENCSFSSIHSLLRNAHIIVDGILGIGTSLPIRDPFKTVLSDIKALNAKKAKVFSIDVPSGVDSDTSEVDSSAFKPDVTLALGHLKPCHVNQPAADFCGKIIICDIGLPNHLSVEIDTALLSDEYVRPILPGRSVSSHKGSYGKAMVVGGSDNYIGAPVLAASSAMKTGLGLVTIATFEHLVNPMANMFPEATFLRLKEDRMEIRSGQHMARQIFEAVEDYKVLLIGCGFGISRITYRIFQNLVLSNIKLPQLVLDADGLNMLSKISNWWDKIPFNTILTPHPKEMSRLTRLSVSEIQSDRLNVAKRFSEQWGVIVVLKGANTVICDPNGSSIISPFANPILSSAGTGDVLAGLITGFIGQGSRPLEASSLGVYIHGKTAESVSLQIGPSGLLATELANNVPFTIKYLRN</sequence>
<dbReference type="Pfam" id="PF01256">
    <property type="entry name" value="Carb_kinase"/>
    <property type="match status" value="1"/>
</dbReference>
<keyword evidence="16" id="KW-0511">Multifunctional enzyme</keyword>
<evidence type="ECO:0000256" key="5">
    <source>
        <dbReference type="ARBA" id="ARBA00009524"/>
    </source>
</evidence>
<dbReference type="InterPro" id="IPR017953">
    <property type="entry name" value="Carbohydrate_kinase_pred_CS"/>
</dbReference>
<evidence type="ECO:0000256" key="9">
    <source>
        <dbReference type="ARBA" id="ARBA00022741"/>
    </source>
</evidence>
<dbReference type="AlphaFoldDB" id="A0A381URG7"/>
<comment type="similarity">
    <text evidence="4">In the N-terminal section; belongs to the NnrE/AIBP family.</text>
</comment>
<comment type="catalytic activity">
    <reaction evidence="1">
        <text>(6R)-NADHX = (6S)-NADHX</text>
        <dbReference type="Rhea" id="RHEA:32215"/>
        <dbReference type="ChEBI" id="CHEBI:64074"/>
        <dbReference type="ChEBI" id="CHEBI:64075"/>
        <dbReference type="EC" id="5.1.99.6"/>
    </reaction>
</comment>
<dbReference type="SUPFAM" id="SSF53613">
    <property type="entry name" value="Ribokinase-like"/>
    <property type="match status" value="1"/>
</dbReference>
<dbReference type="PIRSF" id="PIRSF017184">
    <property type="entry name" value="Nnr"/>
    <property type="match status" value="1"/>
</dbReference>
<keyword evidence="15" id="KW-0456">Lyase</keyword>
<dbReference type="HAMAP" id="MF_01966">
    <property type="entry name" value="NADHX_epimerase"/>
    <property type="match status" value="1"/>
</dbReference>
<evidence type="ECO:0000256" key="15">
    <source>
        <dbReference type="ARBA" id="ARBA00023239"/>
    </source>
</evidence>
<evidence type="ECO:0000259" key="22">
    <source>
        <dbReference type="PROSITE" id="PS51385"/>
    </source>
</evidence>
<dbReference type="GO" id="GO:0046872">
    <property type="term" value="F:metal ion binding"/>
    <property type="evidence" value="ECO:0007669"/>
    <property type="project" value="UniProtKB-KW"/>
</dbReference>
<dbReference type="Pfam" id="PF03853">
    <property type="entry name" value="YjeF_N"/>
    <property type="match status" value="1"/>
</dbReference>
<accession>A0A381URG7</accession>
<dbReference type="NCBIfam" id="TIGR00196">
    <property type="entry name" value="yjeF_cterm"/>
    <property type="match status" value="1"/>
</dbReference>
<keyword evidence="14" id="KW-0413">Isomerase</keyword>
<dbReference type="PROSITE" id="PS51383">
    <property type="entry name" value="YJEF_C_3"/>
    <property type="match status" value="1"/>
</dbReference>
<evidence type="ECO:0000256" key="17">
    <source>
        <dbReference type="ARBA" id="ARBA00025153"/>
    </source>
</evidence>
<dbReference type="GO" id="GO:0052856">
    <property type="term" value="F:NAD(P)HX epimerase activity"/>
    <property type="evidence" value="ECO:0007669"/>
    <property type="project" value="UniProtKB-EC"/>
</dbReference>
<organism evidence="23">
    <name type="scientific">marine metagenome</name>
    <dbReference type="NCBI Taxonomy" id="408172"/>
    <lineage>
        <taxon>unclassified sequences</taxon>
        <taxon>metagenomes</taxon>
        <taxon>ecological metagenomes</taxon>
    </lineage>
</organism>
<evidence type="ECO:0000256" key="11">
    <source>
        <dbReference type="ARBA" id="ARBA00022857"/>
    </source>
</evidence>
<dbReference type="PROSITE" id="PS01050">
    <property type="entry name" value="YJEF_C_2"/>
    <property type="match status" value="1"/>
</dbReference>
<evidence type="ECO:0000256" key="10">
    <source>
        <dbReference type="ARBA" id="ARBA00022840"/>
    </source>
</evidence>
<evidence type="ECO:0000256" key="1">
    <source>
        <dbReference type="ARBA" id="ARBA00000013"/>
    </source>
</evidence>
<comment type="catalytic activity">
    <reaction evidence="19">
        <text>(6S)-NADHX + ADP = AMP + phosphate + NADH + H(+)</text>
        <dbReference type="Rhea" id="RHEA:32223"/>
        <dbReference type="ChEBI" id="CHEBI:15378"/>
        <dbReference type="ChEBI" id="CHEBI:43474"/>
        <dbReference type="ChEBI" id="CHEBI:57945"/>
        <dbReference type="ChEBI" id="CHEBI:64074"/>
        <dbReference type="ChEBI" id="CHEBI:456215"/>
        <dbReference type="ChEBI" id="CHEBI:456216"/>
        <dbReference type="EC" id="4.2.1.136"/>
    </reaction>
</comment>
<keyword evidence="13" id="KW-0520">NAD</keyword>
<dbReference type="GO" id="GO:0110051">
    <property type="term" value="P:metabolite repair"/>
    <property type="evidence" value="ECO:0007669"/>
    <property type="project" value="TreeGrafter"/>
</dbReference>
<keyword evidence="9" id="KW-0547">Nucleotide-binding</keyword>
<evidence type="ECO:0000256" key="19">
    <source>
        <dbReference type="ARBA" id="ARBA00048238"/>
    </source>
</evidence>
<evidence type="ECO:0000256" key="18">
    <source>
        <dbReference type="ARBA" id="ARBA00032624"/>
    </source>
</evidence>
<gene>
    <name evidence="23" type="ORF">METZ01_LOCUS83072</name>
</gene>
<evidence type="ECO:0000256" key="4">
    <source>
        <dbReference type="ARBA" id="ARBA00006001"/>
    </source>
</evidence>
<feature type="domain" description="YjeF N-terminal" evidence="22">
    <location>
        <begin position="9"/>
        <end position="222"/>
    </location>
</feature>
<evidence type="ECO:0000256" key="2">
    <source>
        <dbReference type="ARBA" id="ARBA00000909"/>
    </source>
</evidence>
<protein>
    <recommendedName>
        <fullName evidence="18">Nicotinamide nucleotide repair protein</fullName>
        <ecNumber evidence="7">4.2.1.136</ecNumber>
        <ecNumber evidence="6">5.1.99.6</ecNumber>
    </recommendedName>
</protein>
<evidence type="ECO:0000256" key="6">
    <source>
        <dbReference type="ARBA" id="ARBA00012228"/>
    </source>
</evidence>
<dbReference type="InterPro" id="IPR036652">
    <property type="entry name" value="YjeF_N_dom_sf"/>
</dbReference>
<dbReference type="Gene3D" id="3.40.50.10260">
    <property type="entry name" value="YjeF N-terminal domain"/>
    <property type="match status" value="1"/>
</dbReference>
<reference evidence="23" key="1">
    <citation type="submission" date="2018-05" db="EMBL/GenBank/DDBJ databases">
        <authorList>
            <person name="Lanie J.A."/>
            <person name="Ng W.-L."/>
            <person name="Kazmierczak K.M."/>
            <person name="Andrzejewski T.M."/>
            <person name="Davidsen T.M."/>
            <person name="Wayne K.J."/>
            <person name="Tettelin H."/>
            <person name="Glass J.I."/>
            <person name="Rusch D."/>
            <person name="Podicherti R."/>
            <person name="Tsui H.-C.T."/>
            <person name="Winkler M.E."/>
        </authorList>
    </citation>
    <scope>NUCLEOTIDE SEQUENCE</scope>
</reference>
<evidence type="ECO:0000256" key="16">
    <source>
        <dbReference type="ARBA" id="ARBA00023268"/>
    </source>
</evidence>
<keyword evidence="8" id="KW-0479">Metal-binding</keyword>
<evidence type="ECO:0000256" key="13">
    <source>
        <dbReference type="ARBA" id="ARBA00023027"/>
    </source>
</evidence>
<dbReference type="PROSITE" id="PS51385">
    <property type="entry name" value="YJEF_N"/>
    <property type="match status" value="1"/>
</dbReference>
<dbReference type="HAMAP" id="MF_01965">
    <property type="entry name" value="NADHX_dehydratase"/>
    <property type="match status" value="1"/>
</dbReference>
<dbReference type="EMBL" id="UINC01006888">
    <property type="protein sequence ID" value="SVA30218.1"/>
    <property type="molecule type" value="Genomic_DNA"/>
</dbReference>
<comment type="similarity">
    <text evidence="5">In the C-terminal section; belongs to the NnrD/CARKD family.</text>
</comment>
<comment type="cofactor">
    <cofactor evidence="3">
        <name>K(+)</name>
        <dbReference type="ChEBI" id="CHEBI:29103"/>
    </cofactor>
</comment>
<dbReference type="PANTHER" id="PTHR12592:SF0">
    <property type="entry name" value="ATP-DEPENDENT (S)-NAD(P)H-HYDRATE DEHYDRATASE"/>
    <property type="match status" value="1"/>
</dbReference>